<dbReference type="InterPro" id="IPR006640">
    <property type="entry name" value="SprT-like_domain"/>
</dbReference>
<name>A0A0F9FY66_9ZZZZ</name>
<dbReference type="Pfam" id="PF10263">
    <property type="entry name" value="SprT-like"/>
    <property type="match status" value="1"/>
</dbReference>
<dbReference type="AlphaFoldDB" id="A0A0F9FY66"/>
<evidence type="ECO:0000259" key="1">
    <source>
        <dbReference type="Pfam" id="PF10263"/>
    </source>
</evidence>
<comment type="caution">
    <text evidence="2">The sequence shown here is derived from an EMBL/GenBank/DDBJ whole genome shotgun (WGS) entry which is preliminary data.</text>
</comment>
<accession>A0A0F9FY66</accession>
<feature type="domain" description="SprT-like" evidence="1">
    <location>
        <begin position="1"/>
        <end position="51"/>
    </location>
</feature>
<dbReference type="EMBL" id="LAZR01028540">
    <property type="protein sequence ID" value="KKL62280.1"/>
    <property type="molecule type" value="Genomic_DNA"/>
</dbReference>
<sequence length="120" mass="14527">MSRALLDEFGWESFEKTFRHEVAHLANYILYRGRYHNESFKRLCRDFGGTMNRRMAGYRYSDCADNNYIKPIIKWIYTCPCGKIKKMAKRMNKRKRGSSNYRCGRCRIYTLDKWTEKRVV</sequence>
<dbReference type="GO" id="GO:0006950">
    <property type="term" value="P:response to stress"/>
    <property type="evidence" value="ECO:0007669"/>
    <property type="project" value="UniProtKB-ARBA"/>
</dbReference>
<protein>
    <recommendedName>
        <fullName evidence="1">SprT-like domain-containing protein</fullName>
    </recommendedName>
</protein>
<proteinExistence type="predicted"/>
<gene>
    <name evidence="2" type="ORF">LCGC14_2186790</name>
</gene>
<evidence type="ECO:0000313" key="2">
    <source>
        <dbReference type="EMBL" id="KKL62280.1"/>
    </source>
</evidence>
<organism evidence="2">
    <name type="scientific">marine sediment metagenome</name>
    <dbReference type="NCBI Taxonomy" id="412755"/>
    <lineage>
        <taxon>unclassified sequences</taxon>
        <taxon>metagenomes</taxon>
        <taxon>ecological metagenomes</taxon>
    </lineage>
</organism>
<reference evidence="2" key="1">
    <citation type="journal article" date="2015" name="Nature">
        <title>Complex archaea that bridge the gap between prokaryotes and eukaryotes.</title>
        <authorList>
            <person name="Spang A."/>
            <person name="Saw J.H."/>
            <person name="Jorgensen S.L."/>
            <person name="Zaremba-Niedzwiedzka K."/>
            <person name="Martijn J."/>
            <person name="Lind A.E."/>
            <person name="van Eijk R."/>
            <person name="Schleper C."/>
            <person name="Guy L."/>
            <person name="Ettema T.J."/>
        </authorList>
    </citation>
    <scope>NUCLEOTIDE SEQUENCE</scope>
</reference>